<feature type="region of interest" description="Disordered" evidence="1">
    <location>
        <begin position="57"/>
        <end position="82"/>
    </location>
</feature>
<sequence length="82" mass="9207">MQQGTVDRRNSDKALLTIFLKSPDLINNSSVVFPFPTLPLSAQDSFFFPPPYQEISRGQPKTCHTSPLKIGSNTEKKKLIEN</sequence>
<name>A0A1D7UV65_9LEPT</name>
<accession>A0A1D7UV65</accession>
<reference evidence="2 3" key="1">
    <citation type="submission" date="2016-04" db="EMBL/GenBank/DDBJ databases">
        <title>Complete genome seqeunce of Leptospira alstonii serovar Room22.</title>
        <authorList>
            <person name="Nally J.E."/>
            <person name="Bayles D.O."/>
            <person name="Hurley D."/>
            <person name="Fanning S."/>
            <person name="McMahon B.J."/>
            <person name="Arent Z."/>
        </authorList>
    </citation>
    <scope>NUCLEOTIDE SEQUENCE [LARGE SCALE GENOMIC DNA]</scope>
    <source>
        <strain evidence="2 3">GWTS #1</strain>
    </source>
</reference>
<keyword evidence="3" id="KW-1185">Reference proteome</keyword>
<evidence type="ECO:0000313" key="3">
    <source>
        <dbReference type="Proteomes" id="UP000094197"/>
    </source>
</evidence>
<proteinExistence type="predicted"/>
<organism evidence="2 3">
    <name type="scientific">Leptospira tipperaryensis</name>
    <dbReference type="NCBI Taxonomy" id="2564040"/>
    <lineage>
        <taxon>Bacteria</taxon>
        <taxon>Pseudomonadati</taxon>
        <taxon>Spirochaetota</taxon>
        <taxon>Spirochaetia</taxon>
        <taxon>Leptospirales</taxon>
        <taxon>Leptospiraceae</taxon>
        <taxon>Leptospira</taxon>
    </lineage>
</organism>
<dbReference type="Proteomes" id="UP000094197">
    <property type="component" value="Chromosome 1"/>
</dbReference>
<protein>
    <submittedName>
        <fullName evidence="2">Uncharacterized protein</fullName>
    </submittedName>
</protein>
<dbReference type="AlphaFoldDB" id="A0A1D7UV65"/>
<dbReference type="EMBL" id="CP015217">
    <property type="protein sequence ID" value="AOP33434.1"/>
    <property type="molecule type" value="Genomic_DNA"/>
</dbReference>
<evidence type="ECO:0000256" key="1">
    <source>
        <dbReference type="SAM" id="MobiDB-lite"/>
    </source>
</evidence>
<evidence type="ECO:0000313" key="2">
    <source>
        <dbReference type="EMBL" id="AOP33434.1"/>
    </source>
</evidence>
<dbReference type="KEGG" id="laj:A0128_05985"/>
<gene>
    <name evidence="2" type="ORF">A0128_05985</name>
</gene>